<evidence type="ECO:0000313" key="8">
    <source>
        <dbReference type="Proteomes" id="UP000613208"/>
    </source>
</evidence>
<protein>
    <recommendedName>
        <fullName evidence="5">Rqc2 homolog RqcH</fullName>
        <shortName evidence="5">RqcH</shortName>
    </recommendedName>
</protein>
<dbReference type="GO" id="GO:0043023">
    <property type="term" value="F:ribosomal large subunit binding"/>
    <property type="evidence" value="ECO:0007669"/>
    <property type="project" value="UniProtKB-UniRule"/>
</dbReference>
<dbReference type="InterPro" id="IPR008532">
    <property type="entry name" value="NFACT_RNA-bd"/>
</dbReference>
<name>A0A916Q7P8_9FIRM</name>
<comment type="caution">
    <text evidence="7">The sequence shown here is derived from an EMBL/GenBank/DDBJ whole genome shotgun (WGS) entry which is preliminary data.</text>
</comment>
<dbReference type="Gene3D" id="1.10.8.50">
    <property type="match status" value="1"/>
</dbReference>
<evidence type="ECO:0000256" key="3">
    <source>
        <dbReference type="ARBA" id="ARBA00022884"/>
    </source>
</evidence>
<proteinExistence type="inferred from homology"/>
<dbReference type="PANTHER" id="PTHR15239">
    <property type="entry name" value="NUCLEAR EXPORT MEDIATOR FACTOR NEMF"/>
    <property type="match status" value="1"/>
</dbReference>
<dbReference type="Pfam" id="PF05833">
    <property type="entry name" value="NFACT_N"/>
    <property type="match status" value="1"/>
</dbReference>
<dbReference type="RefSeq" id="WP_201309825.1">
    <property type="nucleotide sequence ID" value="NZ_BLYI01000006.1"/>
</dbReference>
<organism evidence="7 8">
    <name type="scientific">Anaerostipes butyraticus</name>
    <dbReference type="NCBI Taxonomy" id="645466"/>
    <lineage>
        <taxon>Bacteria</taxon>
        <taxon>Bacillati</taxon>
        <taxon>Bacillota</taxon>
        <taxon>Clostridia</taxon>
        <taxon>Lachnospirales</taxon>
        <taxon>Lachnospiraceae</taxon>
        <taxon>Anaerostipes</taxon>
    </lineage>
</organism>
<evidence type="ECO:0000256" key="2">
    <source>
        <dbReference type="ARBA" id="ARBA00022730"/>
    </source>
</evidence>
<dbReference type="FunFam" id="2.30.310.10:FF:000004">
    <property type="entry name" value="Fibronectin-binding protein A"/>
    <property type="match status" value="1"/>
</dbReference>
<evidence type="ECO:0000259" key="6">
    <source>
        <dbReference type="Pfam" id="PF05670"/>
    </source>
</evidence>
<sequence length="582" mass="66457">MAFDGFVISNIVTELKQKIAGGRIYKIYQPETDEITLVIKKERNTMRLHISASASLPLIYLTTETKTNPMQAPNFCMLLRKHLSNGRIVSICQPDFERIIDITVEHLDELGDVCQKHLIVELMGKHSNIIFTDSEGMILDSIKHISANISSVREVLPGRTYCAPPSKGKHSIFMLTPELFANEIIKKPLSLTKALYTSITGMSPLIANEVCYRAGLDGNDSTDSLTEEGAGGLYGQLLKLRTAIEDEDYHPNIIYYKDEPKEFSCITLTSYADAQEKVFDSIFDVLIEYFSEKEKYTRMKQKSADLRKIIQTAQERTSKKYDLQKKQLKDTEKREKYKVYGELIQAYGYQLEPNAKSLTCMNYYTDQEITIPLDSNKTPLENAQKYFARYNKLKRTYEALSSLVVETKADLDHLESIATSLSLSEDEKDLNQIKQELTDYGYIKSRGHKGAKKPKKSKPLHFVSSDGFHMYVGKNNYQNDELTFKFANGGDWWFHAKQMPGSHVIVRKEQAETLPDATFEEAGRLAAYYSQGRQAPKVEIDYIQRKELKKPPKAKPGFVIYHTNYSMMCVPDISGIQEIKEK</sequence>
<keyword evidence="8" id="KW-1185">Reference proteome</keyword>
<gene>
    <name evidence="7" type="primary">fbpA</name>
    <name evidence="5" type="synonym">rqcH</name>
    <name evidence="7" type="ORF">ANBU17_04330</name>
</gene>
<dbReference type="GO" id="GO:0019843">
    <property type="term" value="F:rRNA binding"/>
    <property type="evidence" value="ECO:0007669"/>
    <property type="project" value="UniProtKB-UniRule"/>
</dbReference>
<dbReference type="Gene3D" id="2.30.310.10">
    <property type="entry name" value="ibrinogen binding protein from staphylococcus aureus domain"/>
    <property type="match status" value="1"/>
</dbReference>
<reference evidence="7" key="1">
    <citation type="submission" date="2020-06" db="EMBL/GenBank/DDBJ databases">
        <title>Characterization of fructooligosaccharide metabolism and fructooligosaccharide-degrading enzymes in human commensal butyrate producers.</title>
        <authorList>
            <person name="Tanno H."/>
            <person name="Fujii T."/>
            <person name="Hirano K."/>
            <person name="Maeno S."/>
            <person name="Tonozuka T."/>
            <person name="Sakamoto M."/>
            <person name="Ohkuma M."/>
            <person name="Tochio T."/>
            <person name="Endo A."/>
        </authorList>
    </citation>
    <scope>NUCLEOTIDE SEQUENCE</scope>
    <source>
        <strain evidence="7">JCM 17466</strain>
    </source>
</reference>
<dbReference type="AlphaFoldDB" id="A0A916Q7P8"/>
<dbReference type="HAMAP" id="MF_00844_B">
    <property type="entry name" value="RqcH_B"/>
    <property type="match status" value="1"/>
</dbReference>
<dbReference type="GO" id="GO:0000049">
    <property type="term" value="F:tRNA binding"/>
    <property type="evidence" value="ECO:0007669"/>
    <property type="project" value="UniProtKB-UniRule"/>
</dbReference>
<evidence type="ECO:0000313" key="7">
    <source>
        <dbReference type="EMBL" id="GFO84086.1"/>
    </source>
</evidence>
<keyword evidence="3 5" id="KW-0694">RNA-binding</keyword>
<comment type="subunit">
    <text evidence="5">Associates with stalled 50S ribosomal subunits. Binds to RqcP.</text>
</comment>
<evidence type="ECO:0000256" key="5">
    <source>
        <dbReference type="HAMAP-Rule" id="MF_00844"/>
    </source>
</evidence>
<dbReference type="PANTHER" id="PTHR15239:SF6">
    <property type="entry name" value="RIBOSOME QUALITY CONTROL COMPLEX SUBUNIT NEMF"/>
    <property type="match status" value="1"/>
</dbReference>
<dbReference type="EMBL" id="BLYI01000006">
    <property type="protein sequence ID" value="GFO84086.1"/>
    <property type="molecule type" value="Genomic_DNA"/>
</dbReference>
<dbReference type="GO" id="GO:0072344">
    <property type="term" value="P:rescue of stalled ribosome"/>
    <property type="evidence" value="ECO:0007669"/>
    <property type="project" value="UniProtKB-UniRule"/>
</dbReference>
<dbReference type="GO" id="GO:1990112">
    <property type="term" value="C:RQC complex"/>
    <property type="evidence" value="ECO:0007669"/>
    <property type="project" value="TreeGrafter"/>
</dbReference>
<keyword evidence="1 5" id="KW-0820">tRNA-binding</keyword>
<comment type="similarity">
    <text evidence="5">Belongs to the NEMF family.</text>
</comment>
<dbReference type="Pfam" id="PF05670">
    <property type="entry name" value="NFACT-R_1"/>
    <property type="match status" value="1"/>
</dbReference>
<feature type="domain" description="NFACT RNA-binding" evidence="6">
    <location>
        <begin position="458"/>
        <end position="553"/>
    </location>
</feature>
<dbReference type="InterPro" id="IPR043682">
    <property type="entry name" value="RqcH_bacterial"/>
</dbReference>
<dbReference type="InterPro" id="IPR010979">
    <property type="entry name" value="Ribosomal_uS13-like_H2TH"/>
</dbReference>
<accession>A0A916Q7P8</accession>
<dbReference type="InterPro" id="IPR051608">
    <property type="entry name" value="RQC_Subunit_NEMF"/>
</dbReference>
<evidence type="ECO:0000256" key="1">
    <source>
        <dbReference type="ARBA" id="ARBA00022555"/>
    </source>
</evidence>
<dbReference type="SUPFAM" id="SSF46946">
    <property type="entry name" value="S13-like H2TH domain"/>
    <property type="match status" value="1"/>
</dbReference>
<comment type="function">
    <text evidence="5">Key component of the ribosome quality control system (RQC), a ribosome-associated complex that mediates the extraction of incompletely synthesized nascent chains from stalled ribosomes and their subsequent degradation. RqcH recruits Ala-charged tRNA, and with RqcP directs the elongation of stalled nascent chains on 50S ribosomal subunits, leading to non-templated C-terminal alanine extensions (Ala tail). The Ala tail promotes nascent chain degradation. May add between 1 and at least 8 Ala residues. Binds to stalled 50S ribosomal subunits.</text>
</comment>
<keyword evidence="2 5" id="KW-0699">rRNA-binding</keyword>
<dbReference type="Proteomes" id="UP000613208">
    <property type="component" value="Unassembled WGS sequence"/>
</dbReference>
<evidence type="ECO:0000256" key="4">
    <source>
        <dbReference type="ARBA" id="ARBA00022917"/>
    </source>
</evidence>
<keyword evidence="4 5" id="KW-0648">Protein biosynthesis</keyword>